<evidence type="ECO:0000259" key="15">
    <source>
        <dbReference type="PROSITE" id="PS51510"/>
    </source>
</evidence>
<evidence type="ECO:0000256" key="5">
    <source>
        <dbReference type="ARBA" id="ARBA00022777"/>
    </source>
</evidence>
<dbReference type="Proteomes" id="UP000694388">
    <property type="component" value="Unplaced"/>
</dbReference>
<dbReference type="PANTHER" id="PTHR11547:SF63">
    <property type="entry name" value="CREATINE KINASE M-TYPE"/>
    <property type="match status" value="1"/>
</dbReference>
<dbReference type="SUPFAM" id="SSF55931">
    <property type="entry name" value="Glutamine synthetase/guanido kinase"/>
    <property type="match status" value="1"/>
</dbReference>
<dbReference type="AlphaFoldDB" id="A0A8C4X1P8"/>
<keyword evidence="17" id="KW-1185">Reference proteome</keyword>
<dbReference type="Pfam" id="PF00217">
    <property type="entry name" value="ATP-gua_Ptrans"/>
    <property type="match status" value="1"/>
</dbReference>
<feature type="binding site" evidence="12">
    <location>
        <begin position="308"/>
        <end position="312"/>
    </location>
    <ligand>
        <name>ATP</name>
        <dbReference type="ChEBI" id="CHEBI:30616"/>
    </ligand>
</feature>
<dbReference type="PANTHER" id="PTHR11547">
    <property type="entry name" value="ARGININE OR CREATINE KINASE"/>
    <property type="match status" value="1"/>
</dbReference>
<keyword evidence="5 12" id="KW-0418">Kinase</keyword>
<keyword evidence="6 12" id="KW-0067">ATP-binding</keyword>
<dbReference type="PROSITE" id="PS51509">
    <property type="entry name" value="PHOSPHAGEN_KINASE_N"/>
    <property type="match status" value="1"/>
</dbReference>
<evidence type="ECO:0000256" key="4">
    <source>
        <dbReference type="ARBA" id="ARBA00022741"/>
    </source>
</evidence>
<dbReference type="GO" id="GO:0005524">
    <property type="term" value="F:ATP binding"/>
    <property type="evidence" value="ECO:0007669"/>
    <property type="project" value="UniProtKB-UniRule"/>
</dbReference>
<dbReference type="GeneTree" id="ENSGT00950000182772"/>
<dbReference type="InterPro" id="IPR022414">
    <property type="entry name" value="ATP-guanido_PTrfase_cat"/>
</dbReference>
<dbReference type="EC" id="2.7.3.2" evidence="2"/>
<evidence type="ECO:0000256" key="13">
    <source>
        <dbReference type="RuleBase" id="RU000505"/>
    </source>
</evidence>
<dbReference type="OMA" id="DAVMEMQ"/>
<evidence type="ECO:0000256" key="12">
    <source>
        <dbReference type="PROSITE-ProRule" id="PRU00843"/>
    </source>
</evidence>
<feature type="domain" description="Phosphagen kinase C-terminal" evidence="15">
    <location>
        <begin position="141"/>
        <end position="383"/>
    </location>
</feature>
<dbReference type="GO" id="GO:0005615">
    <property type="term" value="C:extracellular space"/>
    <property type="evidence" value="ECO:0007669"/>
    <property type="project" value="TreeGrafter"/>
</dbReference>
<accession>A0A8C4X1P8</accession>
<protein>
    <recommendedName>
        <fullName evidence="8">Creatine kinase M-type</fullName>
        <ecNumber evidence="2">2.7.3.2</ecNumber>
    </recommendedName>
    <alternativeName>
        <fullName evidence="10">Creatine kinase M chain</fullName>
    </alternativeName>
    <alternativeName>
        <fullName evidence="9">M-CK</fullName>
    </alternativeName>
</protein>
<evidence type="ECO:0000256" key="8">
    <source>
        <dbReference type="ARBA" id="ARBA00040658"/>
    </source>
</evidence>
<dbReference type="Gene3D" id="3.30.590.10">
    <property type="entry name" value="Glutamine synthetase/guanido kinase, catalytic domain"/>
    <property type="match status" value="1"/>
</dbReference>
<comment type="similarity">
    <text evidence="1 11 13">Belongs to the ATP:guanido phosphotransferase family.</text>
</comment>
<evidence type="ECO:0000256" key="10">
    <source>
        <dbReference type="ARBA" id="ARBA00042004"/>
    </source>
</evidence>
<dbReference type="GO" id="GO:0004111">
    <property type="term" value="F:creatine kinase activity"/>
    <property type="evidence" value="ECO:0007669"/>
    <property type="project" value="UniProtKB-EC"/>
</dbReference>
<evidence type="ECO:0000256" key="1">
    <source>
        <dbReference type="ARBA" id="ARBA00006798"/>
    </source>
</evidence>
<evidence type="ECO:0000313" key="17">
    <source>
        <dbReference type="Proteomes" id="UP000694388"/>
    </source>
</evidence>
<evidence type="ECO:0000256" key="3">
    <source>
        <dbReference type="ARBA" id="ARBA00022679"/>
    </source>
</evidence>
<dbReference type="InterPro" id="IPR014746">
    <property type="entry name" value="Gln_synth/guanido_kin_cat_dom"/>
</dbReference>
<evidence type="ECO:0000256" key="9">
    <source>
        <dbReference type="ARBA" id="ARBA00041807"/>
    </source>
</evidence>
<dbReference type="Ensembl" id="ENSEBUT00000026826.1">
    <property type="protein sequence ID" value="ENSEBUP00000026250.1"/>
    <property type="gene ID" value="ENSEBUG00000016175.1"/>
</dbReference>
<comment type="function">
    <text evidence="7">Reversibly catalyzes the transfer of phosphate between ATP and various phosphogens (e.g. creatine phosphate). Creatine kinase isoenzymes play a central role in energy transduction in tissues with large, fluctuating energy demands, such as skeletal muscle, heart, brain and spermatozoa.</text>
</comment>
<evidence type="ECO:0000259" key="14">
    <source>
        <dbReference type="PROSITE" id="PS51509"/>
    </source>
</evidence>
<dbReference type="InterPro" id="IPR022413">
    <property type="entry name" value="ATP-guanido_PTrfase_N"/>
</dbReference>
<dbReference type="InterPro" id="IPR000749">
    <property type="entry name" value="ATP-guanido_PTrfase"/>
</dbReference>
<dbReference type="InterPro" id="IPR036802">
    <property type="entry name" value="ATP-guanido_PTrfase_N_sf"/>
</dbReference>
<feature type="domain" description="Phosphagen kinase N-terminal" evidence="14">
    <location>
        <begin position="27"/>
        <end position="114"/>
    </location>
</feature>
<feature type="binding site" evidence="12">
    <location>
        <begin position="144"/>
        <end position="148"/>
    </location>
    <ligand>
        <name>ATP</name>
        <dbReference type="ChEBI" id="CHEBI:30616"/>
    </ligand>
</feature>
<evidence type="ECO:0000256" key="2">
    <source>
        <dbReference type="ARBA" id="ARBA00012231"/>
    </source>
</evidence>
<dbReference type="GO" id="GO:0046314">
    <property type="term" value="P:phosphocreatine biosynthetic process"/>
    <property type="evidence" value="ECO:0007669"/>
    <property type="project" value="InterPro"/>
</dbReference>
<keyword evidence="3 12" id="KW-0808">Transferase</keyword>
<keyword evidence="4 12" id="KW-0547">Nucleotide-binding</keyword>
<feature type="binding site" evidence="12">
    <location>
        <position position="207"/>
    </location>
    <ligand>
        <name>ATP</name>
        <dbReference type="ChEBI" id="CHEBI:30616"/>
    </ligand>
</feature>
<feature type="binding site" evidence="12">
    <location>
        <position position="252"/>
    </location>
    <ligand>
        <name>ATP</name>
        <dbReference type="ChEBI" id="CHEBI:30616"/>
    </ligand>
</feature>
<dbReference type="Gene3D" id="1.10.135.10">
    <property type="entry name" value="ATP:guanido phosphotransferase, N-terminal domain"/>
    <property type="match status" value="1"/>
</dbReference>
<dbReference type="CDD" id="cd00716">
    <property type="entry name" value="creatine_kinase_like"/>
    <property type="match status" value="1"/>
</dbReference>
<dbReference type="PROSITE" id="PS00112">
    <property type="entry name" value="PHOSPHAGEN_KINASE"/>
    <property type="match status" value="1"/>
</dbReference>
<dbReference type="FunFam" id="1.10.135.10:FF:000001">
    <property type="entry name" value="Creatine kinase M-type"/>
    <property type="match status" value="1"/>
</dbReference>
<dbReference type="SUPFAM" id="SSF48034">
    <property type="entry name" value="Guanido kinase N-terminal domain"/>
    <property type="match status" value="1"/>
</dbReference>
<name>A0A8C4X1P8_EPTBU</name>
<dbReference type="InterPro" id="IPR022415">
    <property type="entry name" value="ATP-guanido_PTrfase_AS"/>
</dbReference>
<dbReference type="FunFam" id="3.30.590.10:FF:000026">
    <property type="entry name" value="Creatine kinase B-type"/>
    <property type="match status" value="1"/>
</dbReference>
<dbReference type="Pfam" id="PF02807">
    <property type="entry name" value="ATP-gua_PtransN"/>
    <property type="match status" value="1"/>
</dbReference>
<evidence type="ECO:0000256" key="7">
    <source>
        <dbReference type="ARBA" id="ARBA00037274"/>
    </source>
</evidence>
<dbReference type="PROSITE" id="PS51510">
    <property type="entry name" value="PHOSPHAGEN_KINASE_C"/>
    <property type="match status" value="1"/>
</dbReference>
<sequence>MRSHLRGMTHHYCGTTAKMPYSHVEFKMNYKAEEEFPDLSAHNNHMAKVLTLDMYKKLRDKQTPSGFTLDDVIQTGVDNPGHPFIMTVGCVAGDEECYDVFKDLLDPVISDRHGGYKATDKHKTDLNPANLKGGDDLDPNYVISSRVRTGRSIKGFCLPPHCSRGERRAIEKLSIEALNKLSGDLKGKYYALKGMTEAEQQTLIDDHFLFDKPVSPLLLASGMGRDWPDARGIWHNDNKTFLVWVNEEDHLRVISMQKGGNMKEVFNRFCIGLQKIEEIFKEKGHPFMWTEHLGYVLTCPSNLGTGLRGGVHVKLPHMSKHPKFEEVLTRLRLQKRGTGGVDTAAVGGVYDVSNLDRIGSSEVDQVQMVVDGVKLLIEMEKVLEKNQPIDSLMPAQK</sequence>
<evidence type="ECO:0000256" key="6">
    <source>
        <dbReference type="ARBA" id="ARBA00022840"/>
    </source>
</evidence>
<evidence type="ECO:0000313" key="16">
    <source>
        <dbReference type="Ensembl" id="ENSEBUP00000026250.1"/>
    </source>
</evidence>
<reference evidence="16" key="1">
    <citation type="submission" date="2025-08" db="UniProtKB">
        <authorList>
            <consortium name="Ensembl"/>
        </authorList>
    </citation>
    <scope>IDENTIFICATION</scope>
</reference>
<organism evidence="16 17">
    <name type="scientific">Eptatretus burgeri</name>
    <name type="common">Inshore hagfish</name>
    <dbReference type="NCBI Taxonomy" id="7764"/>
    <lineage>
        <taxon>Eukaryota</taxon>
        <taxon>Metazoa</taxon>
        <taxon>Chordata</taxon>
        <taxon>Craniata</taxon>
        <taxon>Vertebrata</taxon>
        <taxon>Cyclostomata</taxon>
        <taxon>Myxini</taxon>
        <taxon>Myxiniformes</taxon>
        <taxon>Myxinidae</taxon>
        <taxon>Eptatretinae</taxon>
        <taxon>Eptatretus</taxon>
    </lineage>
</organism>
<proteinExistence type="inferred from homology"/>
<feature type="binding site" evidence="12">
    <location>
        <begin position="336"/>
        <end position="341"/>
    </location>
    <ligand>
        <name>ATP</name>
        <dbReference type="ChEBI" id="CHEBI:30616"/>
    </ligand>
</feature>
<reference evidence="16" key="2">
    <citation type="submission" date="2025-09" db="UniProtKB">
        <authorList>
            <consortium name="Ensembl"/>
        </authorList>
    </citation>
    <scope>IDENTIFICATION</scope>
</reference>
<evidence type="ECO:0000256" key="11">
    <source>
        <dbReference type="PROSITE-ProRule" id="PRU00842"/>
    </source>
</evidence>